<gene>
    <name evidence="1" type="ORF">HKBW3S25_01011</name>
</gene>
<dbReference type="Proteomes" id="UP000543224">
    <property type="component" value="Unassembled WGS sequence"/>
</dbReference>
<dbReference type="AlphaFoldDB" id="A0A6V8P2C5"/>
<dbReference type="EMBL" id="BLRX01000115">
    <property type="protein sequence ID" value="GFP25531.1"/>
    <property type="molecule type" value="Genomic_DNA"/>
</dbReference>
<proteinExistence type="predicted"/>
<name>A0A6V8P2C5_9ACTN</name>
<evidence type="ECO:0000313" key="1">
    <source>
        <dbReference type="EMBL" id="GFP25531.1"/>
    </source>
</evidence>
<sequence length="98" mass="11097">MTSFWQKAGKKIFGRSTSGKPGDFFVFRVQCEKCGEEIEVRARKSTDLMANYDEEIPSHYVLKKEILGTRCNNLIYANLSLDGNLRVVNAEVRGGHLL</sequence>
<organism evidence="1 2">
    <name type="scientific">Candidatus Hakubella thermalkaliphila</name>
    <dbReference type="NCBI Taxonomy" id="2754717"/>
    <lineage>
        <taxon>Bacteria</taxon>
        <taxon>Bacillati</taxon>
        <taxon>Actinomycetota</taxon>
        <taxon>Actinomycetota incertae sedis</taxon>
        <taxon>Candidatus Hakubellales</taxon>
        <taxon>Candidatus Hakubellaceae</taxon>
        <taxon>Candidatus Hakubella</taxon>
    </lineage>
</organism>
<protein>
    <submittedName>
        <fullName evidence="1">Uncharacterized protein</fullName>
    </submittedName>
</protein>
<reference evidence="1 2" key="1">
    <citation type="journal article" date="2020" name="Front. Microbiol.">
        <title>Single-cell genomics of novel Actinobacteria with the Wood-Ljungdahl pathway discovered in a serpentinizing system.</title>
        <authorList>
            <person name="Merino N."/>
            <person name="Kawai M."/>
            <person name="Boyd E.S."/>
            <person name="Colman D.R."/>
            <person name="McGlynn S.E."/>
            <person name="Nealson K.H."/>
            <person name="Kurokawa K."/>
            <person name="Hongoh Y."/>
        </authorList>
    </citation>
    <scope>NUCLEOTIDE SEQUENCE [LARGE SCALE GENOMIC DNA]</scope>
    <source>
        <strain evidence="1 2">S25</strain>
    </source>
</reference>
<comment type="caution">
    <text evidence="1">The sequence shown here is derived from an EMBL/GenBank/DDBJ whole genome shotgun (WGS) entry which is preliminary data.</text>
</comment>
<evidence type="ECO:0000313" key="2">
    <source>
        <dbReference type="Proteomes" id="UP000543224"/>
    </source>
</evidence>
<accession>A0A6V8P2C5</accession>